<dbReference type="CDD" id="cd06222">
    <property type="entry name" value="RNase_H_like"/>
    <property type="match status" value="1"/>
</dbReference>
<name>A0AA39RIS2_ACESA</name>
<feature type="domain" description="RNase H type-1" evidence="1">
    <location>
        <begin position="11"/>
        <end position="74"/>
    </location>
</feature>
<dbReference type="SUPFAM" id="SSF53098">
    <property type="entry name" value="Ribonuclease H-like"/>
    <property type="match status" value="1"/>
</dbReference>
<reference evidence="2" key="2">
    <citation type="submission" date="2023-06" db="EMBL/GenBank/DDBJ databases">
        <authorList>
            <person name="Swenson N.G."/>
            <person name="Wegrzyn J.L."/>
            <person name="Mcevoy S.L."/>
        </authorList>
    </citation>
    <scope>NUCLEOTIDE SEQUENCE</scope>
    <source>
        <strain evidence="2">NS2018</strain>
        <tissue evidence="2">Leaf</tissue>
    </source>
</reference>
<reference evidence="2" key="1">
    <citation type="journal article" date="2022" name="Plant J.">
        <title>Strategies of tolerance reflected in two North American maple genomes.</title>
        <authorList>
            <person name="McEvoy S.L."/>
            <person name="Sezen U.U."/>
            <person name="Trouern-Trend A."/>
            <person name="McMahon S.M."/>
            <person name="Schaberg P.G."/>
            <person name="Yang J."/>
            <person name="Wegrzyn J.L."/>
            <person name="Swenson N.G."/>
        </authorList>
    </citation>
    <scope>NUCLEOTIDE SEQUENCE</scope>
    <source>
        <strain evidence="2">NS2018</strain>
    </source>
</reference>
<dbReference type="PANTHER" id="PTHR47723:SF19">
    <property type="entry name" value="POLYNUCLEOTIDYL TRANSFERASE, RIBONUCLEASE H-LIKE SUPERFAMILY PROTEIN"/>
    <property type="match status" value="1"/>
</dbReference>
<proteinExistence type="predicted"/>
<dbReference type="InterPro" id="IPR012337">
    <property type="entry name" value="RNaseH-like_sf"/>
</dbReference>
<dbReference type="AlphaFoldDB" id="A0AA39RIS2"/>
<organism evidence="2 3">
    <name type="scientific">Acer saccharum</name>
    <name type="common">Sugar maple</name>
    <dbReference type="NCBI Taxonomy" id="4024"/>
    <lineage>
        <taxon>Eukaryota</taxon>
        <taxon>Viridiplantae</taxon>
        <taxon>Streptophyta</taxon>
        <taxon>Embryophyta</taxon>
        <taxon>Tracheophyta</taxon>
        <taxon>Spermatophyta</taxon>
        <taxon>Magnoliopsida</taxon>
        <taxon>eudicotyledons</taxon>
        <taxon>Gunneridae</taxon>
        <taxon>Pentapetalae</taxon>
        <taxon>rosids</taxon>
        <taxon>malvids</taxon>
        <taxon>Sapindales</taxon>
        <taxon>Sapindaceae</taxon>
        <taxon>Hippocastanoideae</taxon>
        <taxon>Acereae</taxon>
        <taxon>Acer</taxon>
    </lineage>
</organism>
<dbReference type="InterPro" id="IPR036397">
    <property type="entry name" value="RNaseH_sf"/>
</dbReference>
<comment type="caution">
    <text evidence="2">The sequence shown here is derived from an EMBL/GenBank/DDBJ whole genome shotgun (WGS) entry which is preliminary data.</text>
</comment>
<dbReference type="GO" id="GO:0004523">
    <property type="term" value="F:RNA-DNA hybrid ribonuclease activity"/>
    <property type="evidence" value="ECO:0007669"/>
    <property type="project" value="InterPro"/>
</dbReference>
<dbReference type="InterPro" id="IPR053151">
    <property type="entry name" value="RNase_H-like"/>
</dbReference>
<sequence>MTLRIKEHVGGGRKIIIESDSMMAVSWISSGDFGNLAMVEVFYEVRAKLSAFNNLSIRHVPRAANEMADGLVKRGSVLEGEDVVWSVF</sequence>
<keyword evidence="3" id="KW-1185">Reference proteome</keyword>
<dbReference type="EMBL" id="JAUESC010000387">
    <property type="protein sequence ID" value="KAK0575003.1"/>
    <property type="molecule type" value="Genomic_DNA"/>
</dbReference>
<evidence type="ECO:0000313" key="3">
    <source>
        <dbReference type="Proteomes" id="UP001168877"/>
    </source>
</evidence>
<dbReference type="Proteomes" id="UP001168877">
    <property type="component" value="Unassembled WGS sequence"/>
</dbReference>
<accession>A0AA39RIS2</accession>
<gene>
    <name evidence="2" type="ORF">LWI29_032443</name>
</gene>
<evidence type="ECO:0000313" key="2">
    <source>
        <dbReference type="EMBL" id="KAK0575003.1"/>
    </source>
</evidence>
<protein>
    <recommendedName>
        <fullName evidence="1">RNase H type-1 domain-containing protein</fullName>
    </recommendedName>
</protein>
<dbReference type="GO" id="GO:0003676">
    <property type="term" value="F:nucleic acid binding"/>
    <property type="evidence" value="ECO:0007669"/>
    <property type="project" value="InterPro"/>
</dbReference>
<dbReference type="InterPro" id="IPR044730">
    <property type="entry name" value="RNase_H-like_dom_plant"/>
</dbReference>
<dbReference type="Pfam" id="PF13456">
    <property type="entry name" value="RVT_3"/>
    <property type="match status" value="1"/>
</dbReference>
<dbReference type="InterPro" id="IPR002156">
    <property type="entry name" value="RNaseH_domain"/>
</dbReference>
<dbReference type="Gene3D" id="3.30.420.10">
    <property type="entry name" value="Ribonuclease H-like superfamily/Ribonuclease H"/>
    <property type="match status" value="1"/>
</dbReference>
<evidence type="ECO:0000259" key="1">
    <source>
        <dbReference type="Pfam" id="PF13456"/>
    </source>
</evidence>
<dbReference type="PANTHER" id="PTHR47723">
    <property type="entry name" value="OS05G0353850 PROTEIN"/>
    <property type="match status" value="1"/>
</dbReference>